<feature type="modified residue" description="4-aspartylphosphate" evidence="2">
    <location>
        <position position="55"/>
    </location>
</feature>
<feature type="compositionally biased region" description="Polar residues" evidence="3">
    <location>
        <begin position="133"/>
        <end position="144"/>
    </location>
</feature>
<dbReference type="EMBL" id="PHFL01000058">
    <property type="protein sequence ID" value="RFM23778.1"/>
    <property type="molecule type" value="Genomic_DNA"/>
</dbReference>
<sequence length="478" mass="54727">MMAKLKMLIVDDEPQVLESLCQLFETDFTVLTAQSGEEALNIVMQTPDLAVVISDQRMPNMKGVDLLKQVKQILPDTMRILLTGYTDLEAVLESVNLGEIFRYVRKPWHPETLKSIVALAAASFVLRKQKQTRSMFQEQLQPTPSGNPPDAMKPSRISVPSEENLPKKKPSDIAHVTPEKENEKTADETENKNAQVSAQPNMTEKIGNNTQYASFEEEFFATFKPETIAEVKKYQSFEEEFFEKLNEYVEQLEKTLAETEAEKTVNPVKETPIKPFTLNEELEEMKAFREVFYGRSGKPKILVVDDEKRVLTALTDLLSDEFNVIACNDARTALDVLESNVLISVLLSDQRMPGMSGVDFLIAAHRIAPLVPKILMTGYTDLEEIVRLVNEGQIFRHIQKPWDISKLRQNLMLAVEEFRRRVEYGLRQRHLQLKQPKTLHPKPSQTKAKSKQERDYEYEIESLRKIAALLKRGSRTEE</sequence>
<feature type="modified residue" description="4-aspartylphosphate" evidence="2">
    <location>
        <position position="349"/>
    </location>
</feature>
<dbReference type="SUPFAM" id="SSF52172">
    <property type="entry name" value="CheY-like"/>
    <property type="match status" value="2"/>
</dbReference>
<feature type="compositionally biased region" description="Polar residues" evidence="3">
    <location>
        <begin position="192"/>
        <end position="204"/>
    </location>
</feature>
<name>A0A395M0P2_9BACT</name>
<evidence type="ECO:0000313" key="5">
    <source>
        <dbReference type="EMBL" id="RFM23778.1"/>
    </source>
</evidence>
<evidence type="ECO:0000256" key="2">
    <source>
        <dbReference type="PROSITE-ProRule" id="PRU00169"/>
    </source>
</evidence>
<reference evidence="5 6" key="1">
    <citation type="journal article" date="2011" name="ISME J.">
        <title>Community ecology of hot spring cyanobacterial mats: predominant populations and their functional potential.</title>
        <authorList>
            <person name="Klatt C.G."/>
            <person name="Wood J.M."/>
            <person name="Rusch D.B."/>
            <person name="Bateson M.M."/>
            <person name="Hamamura N."/>
            <person name="Heidelberg J.F."/>
            <person name="Grossman A.R."/>
            <person name="Bhaya D."/>
            <person name="Cohan F.M."/>
            <person name="Kuhl M."/>
            <person name="Bryant D.A."/>
            <person name="Ward D.M."/>
        </authorList>
    </citation>
    <scope>NUCLEOTIDE SEQUENCE [LARGE SCALE GENOMIC DNA]</scope>
    <source>
        <strain evidence="5">OS</strain>
    </source>
</reference>
<feature type="region of interest" description="Disordered" evidence="3">
    <location>
        <begin position="433"/>
        <end position="456"/>
    </location>
</feature>
<proteinExistence type="predicted"/>
<feature type="region of interest" description="Disordered" evidence="3">
    <location>
        <begin position="133"/>
        <end position="204"/>
    </location>
</feature>
<feature type="domain" description="Response regulatory" evidence="4">
    <location>
        <begin position="300"/>
        <end position="415"/>
    </location>
</feature>
<dbReference type="InterPro" id="IPR050595">
    <property type="entry name" value="Bact_response_regulator"/>
</dbReference>
<dbReference type="Pfam" id="PF00072">
    <property type="entry name" value="Response_reg"/>
    <property type="match status" value="2"/>
</dbReference>
<evidence type="ECO:0000313" key="6">
    <source>
        <dbReference type="Proteomes" id="UP000266389"/>
    </source>
</evidence>
<protein>
    <submittedName>
        <fullName evidence="5">Response regulator</fullName>
    </submittedName>
</protein>
<accession>A0A395M0P2</accession>
<evidence type="ECO:0000256" key="3">
    <source>
        <dbReference type="SAM" id="MobiDB-lite"/>
    </source>
</evidence>
<dbReference type="InterPro" id="IPR001789">
    <property type="entry name" value="Sig_transdc_resp-reg_receiver"/>
</dbReference>
<feature type="compositionally biased region" description="Basic and acidic residues" evidence="3">
    <location>
        <begin position="164"/>
        <end position="191"/>
    </location>
</feature>
<dbReference type="PANTHER" id="PTHR44591:SF19">
    <property type="entry name" value="TWO-COMPONENT RESPONSE REGULATOR-RELATED"/>
    <property type="match status" value="1"/>
</dbReference>
<dbReference type="Gene3D" id="3.40.50.2300">
    <property type="match status" value="2"/>
</dbReference>
<keyword evidence="1 2" id="KW-0597">Phosphoprotein</keyword>
<gene>
    <name evidence="5" type="ORF">D0433_09085</name>
</gene>
<dbReference type="Proteomes" id="UP000266389">
    <property type="component" value="Unassembled WGS sequence"/>
</dbReference>
<dbReference type="PANTHER" id="PTHR44591">
    <property type="entry name" value="STRESS RESPONSE REGULATOR PROTEIN 1"/>
    <property type="match status" value="1"/>
</dbReference>
<dbReference type="SMART" id="SM00448">
    <property type="entry name" value="REC"/>
    <property type="match status" value="2"/>
</dbReference>
<dbReference type="CDD" id="cd17569">
    <property type="entry name" value="REC_HupR-like"/>
    <property type="match status" value="2"/>
</dbReference>
<feature type="domain" description="Response regulatory" evidence="4">
    <location>
        <begin position="6"/>
        <end position="121"/>
    </location>
</feature>
<dbReference type="PROSITE" id="PS50110">
    <property type="entry name" value="RESPONSE_REGULATORY"/>
    <property type="match status" value="2"/>
</dbReference>
<evidence type="ECO:0000259" key="4">
    <source>
        <dbReference type="PROSITE" id="PS50110"/>
    </source>
</evidence>
<comment type="caution">
    <text evidence="5">The sequence shown here is derived from an EMBL/GenBank/DDBJ whole genome shotgun (WGS) entry which is preliminary data.</text>
</comment>
<dbReference type="AlphaFoldDB" id="A0A395M0P2"/>
<dbReference type="InterPro" id="IPR011006">
    <property type="entry name" value="CheY-like_superfamily"/>
</dbReference>
<dbReference type="GO" id="GO:0000160">
    <property type="term" value="P:phosphorelay signal transduction system"/>
    <property type="evidence" value="ECO:0007669"/>
    <property type="project" value="InterPro"/>
</dbReference>
<evidence type="ECO:0000256" key="1">
    <source>
        <dbReference type="ARBA" id="ARBA00022553"/>
    </source>
</evidence>
<organism evidence="5 6">
    <name type="scientific">Candidatus Thermochlorobacter aerophilus</name>
    <dbReference type="NCBI Taxonomy" id="1868324"/>
    <lineage>
        <taxon>Bacteria</taxon>
        <taxon>Pseudomonadati</taxon>
        <taxon>Chlorobiota</taxon>
        <taxon>Chlorobiia</taxon>
        <taxon>Chlorobiales</taxon>
        <taxon>Candidatus Thermochlorobacteriaceae</taxon>
        <taxon>Candidatus Thermochlorobacter</taxon>
    </lineage>
</organism>